<dbReference type="AlphaFoldDB" id="A0A6C0L9V1"/>
<accession>A0A6C0L9V1</accession>
<organism evidence="1">
    <name type="scientific">viral metagenome</name>
    <dbReference type="NCBI Taxonomy" id="1070528"/>
    <lineage>
        <taxon>unclassified sequences</taxon>
        <taxon>metagenomes</taxon>
        <taxon>organismal metagenomes</taxon>
    </lineage>
</organism>
<evidence type="ECO:0000313" key="1">
    <source>
        <dbReference type="EMBL" id="QHU26438.1"/>
    </source>
</evidence>
<reference evidence="1" key="1">
    <citation type="journal article" date="2020" name="Nature">
        <title>Giant virus diversity and host interactions through global metagenomics.</title>
        <authorList>
            <person name="Schulz F."/>
            <person name="Roux S."/>
            <person name="Paez-Espino D."/>
            <person name="Jungbluth S."/>
            <person name="Walsh D.A."/>
            <person name="Denef V.J."/>
            <person name="McMahon K.D."/>
            <person name="Konstantinidis K.T."/>
            <person name="Eloe-Fadrosh E.A."/>
            <person name="Kyrpides N.C."/>
            <person name="Woyke T."/>
        </authorList>
    </citation>
    <scope>NUCLEOTIDE SEQUENCE</scope>
    <source>
        <strain evidence="1">GVMAG-M-3300027759-16</strain>
    </source>
</reference>
<name>A0A6C0L9V1_9ZZZZ</name>
<proteinExistence type="predicted"/>
<dbReference type="EMBL" id="MN740440">
    <property type="protein sequence ID" value="QHU26438.1"/>
    <property type="molecule type" value="Genomic_DNA"/>
</dbReference>
<sequence length="96" mass="11453">MRRRIDHRKLIGSTLLAIETDENAHDGYDKQDEENRYHDLYMGHGGKMIFIRFNPDGKGVDMEDKLERLLEEIQTQIDRIENEDNTELVEIIKLFY</sequence>
<evidence type="ECO:0008006" key="2">
    <source>
        <dbReference type="Google" id="ProtNLM"/>
    </source>
</evidence>
<protein>
    <recommendedName>
        <fullName evidence="2">DUF559 domain-containing protein</fullName>
    </recommendedName>
</protein>